<evidence type="ECO:0000313" key="4">
    <source>
        <dbReference type="Proteomes" id="UP000287144"/>
    </source>
</evidence>
<dbReference type="Pfam" id="PF26616">
    <property type="entry name" value="CorA-like"/>
    <property type="match status" value="1"/>
</dbReference>
<keyword evidence="1" id="KW-0812">Transmembrane</keyword>
<name>A0A428U3C5_9HYPO</name>
<gene>
    <name evidence="3" type="ORF">CEP52_004445</name>
</gene>
<reference evidence="3 4" key="1">
    <citation type="submission" date="2017-06" db="EMBL/GenBank/DDBJ databases">
        <title>Comparative genomic analysis of Ambrosia Fusariam Clade fungi.</title>
        <authorList>
            <person name="Stajich J.E."/>
            <person name="Carrillo J."/>
            <person name="Kijimoto T."/>
            <person name="Eskalen A."/>
            <person name="O'Donnell K."/>
            <person name="Kasson M."/>
        </authorList>
    </citation>
    <scope>NUCLEOTIDE SEQUENCE [LARGE SCALE GENOMIC DNA]</scope>
    <source>
        <strain evidence="3 4">NRRL62579</strain>
    </source>
</reference>
<dbReference type="EMBL" id="NKCK01000032">
    <property type="protein sequence ID" value="RSM08718.1"/>
    <property type="molecule type" value="Genomic_DNA"/>
</dbReference>
<feature type="transmembrane region" description="Helical" evidence="1">
    <location>
        <begin position="388"/>
        <end position="408"/>
    </location>
</feature>
<dbReference type="Proteomes" id="UP000287144">
    <property type="component" value="Unassembled WGS sequence"/>
</dbReference>
<dbReference type="InterPro" id="IPR058257">
    <property type="entry name" value="CorA-like_dom"/>
</dbReference>
<sequence length="458" mass="50927">MHPTLIWPRQGEGDGVRTADITQHLAEDRTSTGLFSQPYGPVEVAAAEVAPQGTKECFLDTEGALREHLSIHHASAPPCTSEAYHEETKDSDCFKSSFFLLDPAYAWSNLPVTRSGMLSLLEALDVYPEVYRYIKAFGRKSFAKDEGFAGFDSITTLDGSGQWVSFESCHLLKYVGIREDARPGTIPWSIRHALIYQKINIETKHSSHILIRLPEQVKGQLATSIRERGSKSDFVRDWAHLHGVCFRSIDGDLRNMINYLDEEVTEVFDRVIMSEVDPAKLNVLDSVQSSAKDFKTLQLLADQARRLIKAIELNMATINCLRRDLDQLVAASPPTGVGNNSLAALRDTTSLRNSEISKLNAERANQNTMAIARLADQSSRETHVVKSLTVLALVFVPASFVADFLQMGFITITQEQPMRWEAEAGLKIYAVLAIPLIAATMLIYGCVEVLQRSRGVKD</sequence>
<keyword evidence="1" id="KW-1133">Transmembrane helix</keyword>
<dbReference type="STRING" id="1325735.A0A428U3C5"/>
<evidence type="ECO:0000256" key="1">
    <source>
        <dbReference type="SAM" id="Phobius"/>
    </source>
</evidence>
<accession>A0A428U3C5</accession>
<dbReference type="AlphaFoldDB" id="A0A428U3C5"/>
<keyword evidence="1" id="KW-0472">Membrane</keyword>
<comment type="caution">
    <text evidence="3">The sequence shown here is derived from an EMBL/GenBank/DDBJ whole genome shotgun (WGS) entry which is preliminary data.</text>
</comment>
<evidence type="ECO:0000259" key="2">
    <source>
        <dbReference type="Pfam" id="PF26616"/>
    </source>
</evidence>
<proteinExistence type="predicted"/>
<organism evidence="3 4">
    <name type="scientific">Fusarium oligoseptatum</name>
    <dbReference type="NCBI Taxonomy" id="2604345"/>
    <lineage>
        <taxon>Eukaryota</taxon>
        <taxon>Fungi</taxon>
        <taxon>Dikarya</taxon>
        <taxon>Ascomycota</taxon>
        <taxon>Pezizomycotina</taxon>
        <taxon>Sordariomycetes</taxon>
        <taxon>Hypocreomycetidae</taxon>
        <taxon>Hypocreales</taxon>
        <taxon>Nectriaceae</taxon>
        <taxon>Fusarium</taxon>
        <taxon>Fusarium solani species complex</taxon>
    </lineage>
</organism>
<dbReference type="Gene3D" id="1.20.58.340">
    <property type="entry name" value="Magnesium transport protein CorA, transmembrane region"/>
    <property type="match status" value="1"/>
</dbReference>
<protein>
    <recommendedName>
        <fullName evidence="2">CorA-like transporter domain-containing protein</fullName>
    </recommendedName>
</protein>
<feature type="domain" description="CorA-like transporter" evidence="2">
    <location>
        <begin position="30"/>
        <end position="263"/>
    </location>
</feature>
<evidence type="ECO:0000313" key="3">
    <source>
        <dbReference type="EMBL" id="RSM08718.1"/>
    </source>
</evidence>
<keyword evidence="4" id="KW-1185">Reference proteome</keyword>
<feature type="transmembrane region" description="Helical" evidence="1">
    <location>
        <begin position="428"/>
        <end position="447"/>
    </location>
</feature>